<evidence type="ECO:0000256" key="2">
    <source>
        <dbReference type="ARBA" id="ARBA00022801"/>
    </source>
</evidence>
<evidence type="ECO:0000313" key="6">
    <source>
        <dbReference type="Proteomes" id="UP001318040"/>
    </source>
</evidence>
<gene>
    <name evidence="7" type="primary">CDKN3</name>
</gene>
<evidence type="ECO:0000256" key="3">
    <source>
        <dbReference type="ARBA" id="ARBA00022912"/>
    </source>
</evidence>
<dbReference type="CTD" id="1033"/>
<feature type="compositionally biased region" description="Basic and acidic residues" evidence="4">
    <location>
        <begin position="184"/>
        <end position="195"/>
    </location>
</feature>
<keyword evidence="7" id="KW-0649">Protein kinase inhibitor</keyword>
<keyword evidence="3" id="KW-0904">Protein phosphatase</keyword>
<protein>
    <recommendedName>
        <fullName evidence="1">protein-tyrosine-phosphatase</fullName>
        <ecNumber evidence="1">3.1.3.48</ecNumber>
    </recommendedName>
</protein>
<dbReference type="SUPFAM" id="SSF52799">
    <property type="entry name" value="(Phosphotyrosine protein) phosphatases II"/>
    <property type="match status" value="1"/>
</dbReference>
<evidence type="ECO:0000259" key="5">
    <source>
        <dbReference type="Pfam" id="PF05706"/>
    </source>
</evidence>
<dbReference type="AlphaFoldDB" id="A0AAJ7X215"/>
<evidence type="ECO:0000313" key="7">
    <source>
        <dbReference type="RefSeq" id="XP_032818375.1"/>
    </source>
</evidence>
<dbReference type="KEGG" id="pmrn:116947075"/>
<organism evidence="6 7">
    <name type="scientific">Petromyzon marinus</name>
    <name type="common">Sea lamprey</name>
    <dbReference type="NCBI Taxonomy" id="7757"/>
    <lineage>
        <taxon>Eukaryota</taxon>
        <taxon>Metazoa</taxon>
        <taxon>Chordata</taxon>
        <taxon>Craniata</taxon>
        <taxon>Vertebrata</taxon>
        <taxon>Cyclostomata</taxon>
        <taxon>Hyperoartia</taxon>
        <taxon>Petromyzontiformes</taxon>
        <taxon>Petromyzontidae</taxon>
        <taxon>Petromyzon</taxon>
    </lineage>
</organism>
<evidence type="ECO:0000256" key="4">
    <source>
        <dbReference type="SAM" id="MobiDB-lite"/>
    </source>
</evidence>
<dbReference type="Pfam" id="PF05706">
    <property type="entry name" value="CDKN3"/>
    <property type="match status" value="1"/>
</dbReference>
<dbReference type="GO" id="GO:0004860">
    <property type="term" value="F:protein kinase inhibitor activity"/>
    <property type="evidence" value="ECO:0007669"/>
    <property type="project" value="UniProtKB-KW"/>
</dbReference>
<accession>A0AAJ7X215</accession>
<dbReference type="RefSeq" id="XP_032818375.1">
    <property type="nucleotide sequence ID" value="XM_032962484.1"/>
</dbReference>
<reference evidence="7" key="1">
    <citation type="submission" date="2025-08" db="UniProtKB">
        <authorList>
            <consortium name="RefSeq"/>
        </authorList>
    </citation>
    <scope>IDENTIFICATION</scope>
    <source>
        <tissue evidence="7">Sperm</tissue>
    </source>
</reference>
<feature type="region of interest" description="Disordered" evidence="4">
    <location>
        <begin position="148"/>
        <end position="233"/>
    </location>
</feature>
<keyword evidence="2" id="KW-0378">Hydrolase</keyword>
<dbReference type="EC" id="3.1.3.48" evidence="1"/>
<feature type="domain" description="CDKN3" evidence="5">
    <location>
        <begin position="2"/>
        <end position="135"/>
    </location>
</feature>
<sequence length="276" mass="29762">MSEFNSSDEEVDPAQSEQPPFRIDWLDLSMVGYPTLNLGISSLPGCKFKETWRNLDKDLDEVQAQGVQDVLVLCTPGELVHCRVPDLLEAYARRGLLVHHEPVLDGAVPDMARCCALLDTMHGSLGAGRRVLVHGCLLPAAHLRVAQPRGRDSGAVRVAREGSHTDRAAVQLPARFPRAPGGSRHSEDGAGRVEGRVPLGRPPCLTGGRSPSKREPGWLDRRRRRNQRSCHGGVTVGTLDCSPEVAGSISSAARRLKYPSPPPTPTPSTASAYPAV</sequence>
<dbReference type="InterPro" id="IPR022778">
    <property type="entry name" value="CDKN3"/>
</dbReference>
<evidence type="ECO:0000256" key="1">
    <source>
        <dbReference type="ARBA" id="ARBA00013064"/>
    </source>
</evidence>
<dbReference type="Proteomes" id="UP001318040">
    <property type="component" value="Chromosome 29"/>
</dbReference>
<feature type="compositionally biased region" description="Basic and acidic residues" evidence="4">
    <location>
        <begin position="149"/>
        <end position="167"/>
    </location>
</feature>
<dbReference type="GeneID" id="116947075"/>
<dbReference type="InterPro" id="IPR029021">
    <property type="entry name" value="Prot-tyrosine_phosphatase-like"/>
</dbReference>
<dbReference type="Gene3D" id="3.90.190.10">
    <property type="entry name" value="Protein tyrosine phosphatase superfamily"/>
    <property type="match status" value="1"/>
</dbReference>
<keyword evidence="6" id="KW-1185">Reference proteome</keyword>
<feature type="compositionally biased region" description="Low complexity" evidence="4">
    <location>
        <begin position="267"/>
        <end position="276"/>
    </location>
</feature>
<proteinExistence type="predicted"/>
<feature type="region of interest" description="Disordered" evidence="4">
    <location>
        <begin position="253"/>
        <end position="276"/>
    </location>
</feature>
<name>A0AAJ7X215_PETMA</name>
<dbReference type="GO" id="GO:0004725">
    <property type="term" value="F:protein tyrosine phosphatase activity"/>
    <property type="evidence" value="ECO:0007669"/>
    <property type="project" value="UniProtKB-EC"/>
</dbReference>